<reference evidence="1" key="1">
    <citation type="submission" date="2021-02" db="EMBL/GenBank/DDBJ databases">
        <authorList>
            <consortium name="DOE Joint Genome Institute"/>
            <person name="Ahrendt S."/>
            <person name="Looney B.P."/>
            <person name="Miyauchi S."/>
            <person name="Morin E."/>
            <person name="Drula E."/>
            <person name="Courty P.E."/>
            <person name="Chicoki N."/>
            <person name="Fauchery L."/>
            <person name="Kohler A."/>
            <person name="Kuo A."/>
            <person name="Labutti K."/>
            <person name="Pangilinan J."/>
            <person name="Lipzen A."/>
            <person name="Riley R."/>
            <person name="Andreopoulos W."/>
            <person name="He G."/>
            <person name="Johnson J."/>
            <person name="Barry K.W."/>
            <person name="Grigoriev I.V."/>
            <person name="Nagy L."/>
            <person name="Hibbett D."/>
            <person name="Henrissat B."/>
            <person name="Matheny P.B."/>
            <person name="Labbe J."/>
            <person name="Martin F."/>
        </authorList>
    </citation>
    <scope>NUCLEOTIDE SEQUENCE</scope>
    <source>
        <strain evidence="1">EC-137</strain>
    </source>
</reference>
<keyword evidence="2" id="KW-1185">Reference proteome</keyword>
<proteinExistence type="predicted"/>
<comment type="caution">
    <text evidence="1">The sequence shown here is derived from an EMBL/GenBank/DDBJ whole genome shotgun (WGS) entry which is preliminary data.</text>
</comment>
<sequence length="186" mass="20771">MATEETQPSSEDKARYQSAKKDLIAAIARKRILDKQLAQLEVNIYNLEGSYLSDTSSHSGGNIIHGFDGYLKNQVIKKRYEPSEADRLFSGSSTTYMKARVFLSLELSGEGEESAAATDDYRQSNGITTVLLPPPSRPQEISAAQAKKNRDREYQRRKRAAASRRSVGTASDDERRPQKKARLGEE</sequence>
<evidence type="ECO:0000313" key="1">
    <source>
        <dbReference type="EMBL" id="KAI0031063.1"/>
    </source>
</evidence>
<organism evidence="1 2">
    <name type="scientific">Vararia minispora EC-137</name>
    <dbReference type="NCBI Taxonomy" id="1314806"/>
    <lineage>
        <taxon>Eukaryota</taxon>
        <taxon>Fungi</taxon>
        <taxon>Dikarya</taxon>
        <taxon>Basidiomycota</taxon>
        <taxon>Agaricomycotina</taxon>
        <taxon>Agaricomycetes</taxon>
        <taxon>Russulales</taxon>
        <taxon>Lachnocladiaceae</taxon>
        <taxon>Vararia</taxon>
    </lineage>
</organism>
<dbReference type="EMBL" id="MU273594">
    <property type="protein sequence ID" value="KAI0031063.1"/>
    <property type="molecule type" value="Genomic_DNA"/>
</dbReference>
<evidence type="ECO:0000313" key="2">
    <source>
        <dbReference type="Proteomes" id="UP000814128"/>
    </source>
</evidence>
<dbReference type="Proteomes" id="UP000814128">
    <property type="component" value="Unassembled WGS sequence"/>
</dbReference>
<name>A0ACB8QGU1_9AGAM</name>
<accession>A0ACB8QGU1</accession>
<protein>
    <submittedName>
        <fullName evidence="1">NuA4-domain-containing protein</fullName>
    </submittedName>
</protein>
<reference evidence="1" key="2">
    <citation type="journal article" date="2022" name="New Phytol.">
        <title>Evolutionary transition to the ectomycorrhizal habit in the genomes of a hyperdiverse lineage of mushroom-forming fungi.</title>
        <authorList>
            <person name="Looney B."/>
            <person name="Miyauchi S."/>
            <person name="Morin E."/>
            <person name="Drula E."/>
            <person name="Courty P.E."/>
            <person name="Kohler A."/>
            <person name="Kuo A."/>
            <person name="LaButti K."/>
            <person name="Pangilinan J."/>
            <person name="Lipzen A."/>
            <person name="Riley R."/>
            <person name="Andreopoulos W."/>
            <person name="He G."/>
            <person name="Johnson J."/>
            <person name="Nolan M."/>
            <person name="Tritt A."/>
            <person name="Barry K.W."/>
            <person name="Grigoriev I.V."/>
            <person name="Nagy L.G."/>
            <person name="Hibbett D."/>
            <person name="Henrissat B."/>
            <person name="Matheny P.B."/>
            <person name="Labbe J."/>
            <person name="Martin F.M."/>
        </authorList>
    </citation>
    <scope>NUCLEOTIDE SEQUENCE</scope>
    <source>
        <strain evidence="1">EC-137</strain>
    </source>
</reference>
<gene>
    <name evidence="1" type="ORF">K488DRAFT_79285</name>
</gene>